<sequence length="64" mass="6811">MAHVVDVPFCFVSLYEAMPLVKAIRITAAQGTKADWHALRVGTLKDIAQNGCANASALVLGQDI</sequence>
<reference evidence="1 2" key="1">
    <citation type="submission" date="2019-08" db="EMBL/GenBank/DDBJ databases">
        <authorList>
            <person name="Herpell B J."/>
        </authorList>
    </citation>
    <scope>NUCLEOTIDE SEQUENCE [LARGE SCALE GENOMIC DNA]</scope>
    <source>
        <strain evidence="2">Msb3</strain>
    </source>
</reference>
<dbReference type="KEGG" id="pdio:PDMSB3_3161.1"/>
<protein>
    <submittedName>
        <fullName evidence="1">Uncharacterized protein</fullName>
    </submittedName>
</protein>
<proteinExistence type="predicted"/>
<dbReference type="AlphaFoldDB" id="A0A5Q4ZL41"/>
<evidence type="ECO:0000313" key="2">
    <source>
        <dbReference type="Proteomes" id="UP000325811"/>
    </source>
</evidence>
<gene>
    <name evidence="1" type="ORF">PDMSB3_3161</name>
</gene>
<dbReference type="Proteomes" id="UP000325811">
    <property type="component" value="Chromosome II"/>
</dbReference>
<keyword evidence="2" id="KW-1185">Reference proteome</keyword>
<dbReference type="EMBL" id="LR699554">
    <property type="protein sequence ID" value="VVD34445.1"/>
    <property type="molecule type" value="Genomic_DNA"/>
</dbReference>
<organism evidence="1 2">
    <name type="scientific">Paraburkholderia dioscoreae</name>
    <dbReference type="NCBI Taxonomy" id="2604047"/>
    <lineage>
        <taxon>Bacteria</taxon>
        <taxon>Pseudomonadati</taxon>
        <taxon>Pseudomonadota</taxon>
        <taxon>Betaproteobacteria</taxon>
        <taxon>Burkholderiales</taxon>
        <taxon>Burkholderiaceae</taxon>
        <taxon>Paraburkholderia</taxon>
    </lineage>
</organism>
<name>A0A5Q4ZL41_9BURK</name>
<evidence type="ECO:0000313" key="1">
    <source>
        <dbReference type="EMBL" id="VVD34445.1"/>
    </source>
</evidence>
<accession>A0A5Q4ZL41</accession>